<feature type="compositionally biased region" description="Low complexity" evidence="1">
    <location>
        <begin position="128"/>
        <end position="144"/>
    </location>
</feature>
<feature type="transmembrane region" description="Helical" evidence="2">
    <location>
        <begin position="98"/>
        <end position="119"/>
    </location>
</feature>
<keyword evidence="2" id="KW-0812">Transmembrane</keyword>
<dbReference type="Gene3D" id="1.10.101.10">
    <property type="entry name" value="PGBD-like superfamily/PGBD"/>
    <property type="match status" value="1"/>
</dbReference>
<evidence type="ECO:0000256" key="2">
    <source>
        <dbReference type="SAM" id="Phobius"/>
    </source>
</evidence>
<gene>
    <name evidence="4" type="ORF">R5U08_40010</name>
</gene>
<protein>
    <submittedName>
        <fullName evidence="4">Peptidoglycan-binding domain-containing protein</fullName>
    </submittedName>
</protein>
<feature type="region of interest" description="Disordered" evidence="1">
    <location>
        <begin position="1"/>
        <end position="21"/>
    </location>
</feature>
<feature type="region of interest" description="Disordered" evidence="1">
    <location>
        <begin position="38"/>
        <end position="91"/>
    </location>
</feature>
<dbReference type="Proteomes" id="UP001305002">
    <property type="component" value="Chromosome"/>
</dbReference>
<reference evidence="4 5" key="1">
    <citation type="journal article" date="2021" name="J. Microbiol. Biotechnol.">
        <title>An Efficient Markerless Deletion System Suitable for the Industrial Strains of Streptomyces.</title>
        <authorList>
            <person name="Dong J."/>
            <person name="Wei J."/>
            <person name="Li H."/>
            <person name="Zhao S."/>
            <person name="Guan W."/>
        </authorList>
    </citation>
    <scope>NUCLEOTIDE SEQUENCE [LARGE SCALE GENOMIC DNA]</scope>
    <source>
        <strain evidence="4 5">CICC 11043</strain>
    </source>
</reference>
<feature type="domain" description="Peptidoglycan binding-like" evidence="3">
    <location>
        <begin position="164"/>
        <end position="224"/>
    </location>
</feature>
<evidence type="ECO:0000313" key="4">
    <source>
        <dbReference type="EMBL" id="WOT39927.1"/>
    </source>
</evidence>
<evidence type="ECO:0000259" key="3">
    <source>
        <dbReference type="Pfam" id="PF01471"/>
    </source>
</evidence>
<dbReference type="InterPro" id="IPR002477">
    <property type="entry name" value="Peptidoglycan-bd-like"/>
</dbReference>
<keyword evidence="2" id="KW-1133">Transmembrane helix</keyword>
<keyword evidence="2" id="KW-0472">Membrane</keyword>
<feature type="region of interest" description="Disordered" evidence="1">
    <location>
        <begin position="125"/>
        <end position="162"/>
    </location>
</feature>
<organism evidence="4 5">
    <name type="scientific">Streptomyces coeruleorubidus</name>
    <dbReference type="NCBI Taxonomy" id="116188"/>
    <lineage>
        <taxon>Bacteria</taxon>
        <taxon>Bacillati</taxon>
        <taxon>Actinomycetota</taxon>
        <taxon>Actinomycetes</taxon>
        <taxon>Kitasatosporales</taxon>
        <taxon>Streptomycetaceae</taxon>
        <taxon>Streptomyces</taxon>
    </lineage>
</organism>
<dbReference type="EMBL" id="CP137524">
    <property type="protein sequence ID" value="WOT39927.1"/>
    <property type="molecule type" value="Genomic_DNA"/>
</dbReference>
<evidence type="ECO:0000256" key="1">
    <source>
        <dbReference type="SAM" id="MobiDB-lite"/>
    </source>
</evidence>
<dbReference type="InterPro" id="IPR036366">
    <property type="entry name" value="PGBDSf"/>
</dbReference>
<name>A0ABZ0KPG3_STRC4</name>
<sequence length="233" mass="24314">MSTPSEPRQPHDGPALEPIRVLRPRRTDALAELMREYREEIGSAPDGNEPRGYGTRGYESVALPRPPAGSEDLTQEIPPLSRESGYGRAGPGPGLRRAAVAVAVVAAAVIGFGGAALLLPGKNTGDKATAPAPRPTASASAAAPTPTPPAADPDGPGTLREGATGAEVTELQERLLRIPDVYRDGSTSGRYDPTLTAAVARFQLWYGIRGDETGVYGNDTRLALESRTAPVAD</sequence>
<dbReference type="SUPFAM" id="SSF47090">
    <property type="entry name" value="PGBD-like"/>
    <property type="match status" value="1"/>
</dbReference>
<evidence type="ECO:0000313" key="5">
    <source>
        <dbReference type="Proteomes" id="UP001305002"/>
    </source>
</evidence>
<keyword evidence="5" id="KW-1185">Reference proteome</keyword>
<dbReference type="Pfam" id="PF01471">
    <property type="entry name" value="PG_binding_1"/>
    <property type="match status" value="1"/>
</dbReference>
<dbReference type="InterPro" id="IPR036365">
    <property type="entry name" value="PGBD-like_sf"/>
</dbReference>
<reference evidence="4 5" key="2">
    <citation type="journal article" date="2024" name="Microb. Biotechnol.">
        <title>The involvement of multiple ABC transporters in daunorubicin efflux in Streptomyces coeruleorubidus.</title>
        <authorList>
            <person name="Dong J."/>
            <person name="Ning J."/>
            <person name="Tian Y."/>
            <person name="Li H."/>
            <person name="Chen H."/>
            <person name="Guan W."/>
        </authorList>
    </citation>
    <scope>NUCLEOTIDE SEQUENCE [LARGE SCALE GENOMIC DNA]</scope>
    <source>
        <strain evidence="4 5">CICC 11043</strain>
    </source>
</reference>
<proteinExistence type="predicted"/>
<accession>A0ABZ0KPG3</accession>
<dbReference type="RefSeq" id="WP_193506737.1">
    <property type="nucleotide sequence ID" value="NZ_BMSO01000015.1"/>
</dbReference>